<dbReference type="Pfam" id="PF07776">
    <property type="entry name" value="zf-AD"/>
    <property type="match status" value="2"/>
</dbReference>
<dbReference type="Proteomes" id="UP000823941">
    <property type="component" value="Chromosome 17"/>
</dbReference>
<keyword evidence="4 6" id="KW-0862">Zinc</keyword>
<dbReference type="SMART" id="SM00868">
    <property type="entry name" value="zf-AD"/>
    <property type="match status" value="2"/>
</dbReference>
<feature type="domain" description="C2H2-type" evidence="8">
    <location>
        <begin position="283"/>
        <end position="311"/>
    </location>
</feature>
<feature type="binding site" evidence="6">
    <location>
        <position position="379"/>
    </location>
    <ligand>
        <name>Zn(2+)</name>
        <dbReference type="ChEBI" id="CHEBI:29105"/>
    </ligand>
</feature>
<gene>
    <name evidence="10" type="ORF">JYU34_012521</name>
</gene>
<feature type="domain" description="C2H2-type" evidence="8">
    <location>
        <begin position="226"/>
        <end position="253"/>
    </location>
</feature>
<evidence type="ECO:0000313" key="11">
    <source>
        <dbReference type="Proteomes" id="UP000823941"/>
    </source>
</evidence>
<reference evidence="10 11" key="1">
    <citation type="submission" date="2021-06" db="EMBL/GenBank/DDBJ databases">
        <title>A haploid diamondback moth (Plutella xylostella L.) genome assembly resolves 31 chromosomes and identifies a diamide resistance mutation.</title>
        <authorList>
            <person name="Ward C.M."/>
            <person name="Perry K.D."/>
            <person name="Baker G."/>
            <person name="Powis K."/>
            <person name="Heckel D.G."/>
            <person name="Baxter S.W."/>
        </authorList>
    </citation>
    <scope>NUCLEOTIDE SEQUENCE [LARGE SCALE GENOMIC DNA]</scope>
    <source>
        <strain evidence="10 11">LV</strain>
        <tissue evidence="10">Single pupa</tissue>
    </source>
</reference>
<sequence length="713" mass="82592">MNYLYFPENTMSAKQQRENKSTKSGRNLKTQKVMKTNKSTLSLNLCRVCSKSNADVSIFKNTHKTYLANEIKCFSGVLIEECDMLPKSICQSCLYLLDGCIMFRDMCRASDQAFRRSLFTQTLVKAGKSMENVCSVADKCKEVNKSRIKVEEFYDDTDDIFSNEICDEMKEKEISSTQTKKTQNDEPTREPVRTKKQFLCDHCGKICPSPAHLRLHMSTHYNIFPFKCDECPYKGRTKTLLNLHKKTHLDVKPCKCMYCPRTMTTIGNLKKHIARVHSTARPFECSICEKRFKIKSDLNKHINFIHENRGFMECEICKKAFRKDRMNKPKDSHVCRICSKSKADIPIFNDSLETSLAKEIKCFTGVLIIESDMFPKMMCESCYQLLRCCITFRDMCQRTDKELWKSHSLTTDSVEDHATENDSILVKKTIEDNVNEIKEEEFDIDHDHFDDNNVYHNEFNDKTDDIKEHIKSDSVNLISEEVNNKLMVTKDLPTKAKAVRRQPSQKRKSKSPTLKKTIESSKAGVKTKKQFLCDNCGKICPSIAHLRLHMSTHYNIFPFKCDVCPYKGRTKNLLTVHKRSHLAIKPFKCTLCPKTATSTTNLKRHMEGAHNVLYSSPIKCPNCEKVFKTKTHLKGHVDAVHENLGNTECEICTKVMRKKHMRKHLWRVHKIQPQKPTLPNKLPSYILCNRALEQSHQPHTEHSEELTNSERVF</sequence>
<comment type="caution">
    <text evidence="10">The sequence shown here is derived from an EMBL/GenBank/DDBJ whole genome shotgun (WGS) entry which is preliminary data.</text>
</comment>
<feature type="domain" description="ZAD" evidence="9">
    <location>
        <begin position="333"/>
        <end position="406"/>
    </location>
</feature>
<feature type="region of interest" description="Disordered" evidence="7">
    <location>
        <begin position="493"/>
        <end position="518"/>
    </location>
</feature>
<dbReference type="InterPro" id="IPR036236">
    <property type="entry name" value="Znf_C2H2_sf"/>
</dbReference>
<feature type="domain" description="C2H2-type" evidence="8">
    <location>
        <begin position="254"/>
        <end position="282"/>
    </location>
</feature>
<feature type="binding site" evidence="6">
    <location>
        <position position="90"/>
    </location>
    <ligand>
        <name>Zn(2+)</name>
        <dbReference type="ChEBI" id="CHEBI:29105"/>
    </ligand>
</feature>
<proteinExistence type="predicted"/>
<keyword evidence="2" id="KW-0677">Repeat</keyword>
<evidence type="ECO:0000256" key="3">
    <source>
        <dbReference type="ARBA" id="ARBA00022771"/>
    </source>
</evidence>
<feature type="binding site" evidence="6">
    <location>
        <position position="46"/>
    </location>
    <ligand>
        <name>Zn(2+)</name>
        <dbReference type="ChEBI" id="CHEBI:29105"/>
    </ligand>
</feature>
<evidence type="ECO:0000256" key="2">
    <source>
        <dbReference type="ARBA" id="ARBA00022737"/>
    </source>
</evidence>
<feature type="domain" description="ZAD" evidence="9">
    <location>
        <begin position="44"/>
        <end position="117"/>
    </location>
</feature>
<evidence type="ECO:0000259" key="8">
    <source>
        <dbReference type="PROSITE" id="PS50157"/>
    </source>
</evidence>
<feature type="binding site" evidence="6">
    <location>
        <position position="338"/>
    </location>
    <ligand>
        <name>Zn(2+)</name>
        <dbReference type="ChEBI" id="CHEBI:29105"/>
    </ligand>
</feature>
<dbReference type="InterPro" id="IPR013087">
    <property type="entry name" value="Znf_C2H2_type"/>
</dbReference>
<dbReference type="PROSITE" id="PS00028">
    <property type="entry name" value="ZINC_FINGER_C2H2_1"/>
    <property type="match status" value="5"/>
</dbReference>
<feature type="domain" description="C2H2-type" evidence="8">
    <location>
        <begin position="531"/>
        <end position="558"/>
    </location>
</feature>
<dbReference type="PROSITE" id="PS51915">
    <property type="entry name" value="ZAD"/>
    <property type="match status" value="2"/>
</dbReference>
<feature type="binding site" evidence="6">
    <location>
        <position position="93"/>
    </location>
    <ligand>
        <name>Zn(2+)</name>
        <dbReference type="ChEBI" id="CHEBI:29105"/>
    </ligand>
</feature>
<feature type="domain" description="C2H2-type" evidence="8">
    <location>
        <begin position="618"/>
        <end position="641"/>
    </location>
</feature>
<evidence type="ECO:0000313" key="10">
    <source>
        <dbReference type="EMBL" id="KAG7302587.1"/>
    </source>
</evidence>
<evidence type="ECO:0000256" key="1">
    <source>
        <dbReference type="ARBA" id="ARBA00022723"/>
    </source>
</evidence>
<protein>
    <submittedName>
        <fullName evidence="10">Uncharacterized protein</fullName>
    </submittedName>
</protein>
<evidence type="ECO:0000256" key="4">
    <source>
        <dbReference type="ARBA" id="ARBA00022833"/>
    </source>
</evidence>
<feature type="domain" description="C2H2-type" evidence="8">
    <location>
        <begin position="198"/>
        <end position="225"/>
    </location>
</feature>
<dbReference type="SUPFAM" id="SSF57716">
    <property type="entry name" value="Glucocorticoid receptor-like (DNA-binding domain)"/>
    <property type="match status" value="2"/>
</dbReference>
<keyword evidence="3 5" id="KW-0863">Zinc-finger</keyword>
<feature type="binding site" evidence="6">
    <location>
        <position position="382"/>
    </location>
    <ligand>
        <name>Zn(2+)</name>
        <dbReference type="ChEBI" id="CHEBI:29105"/>
    </ligand>
</feature>
<dbReference type="PROSITE" id="PS50157">
    <property type="entry name" value="ZINC_FINGER_C2H2_2"/>
    <property type="match status" value="8"/>
</dbReference>
<dbReference type="EMBL" id="JAHIBW010000017">
    <property type="protein sequence ID" value="KAG7302587.1"/>
    <property type="molecule type" value="Genomic_DNA"/>
</dbReference>
<evidence type="ECO:0000259" key="9">
    <source>
        <dbReference type="PROSITE" id="PS51915"/>
    </source>
</evidence>
<feature type="binding site" evidence="6">
    <location>
        <position position="49"/>
    </location>
    <ligand>
        <name>Zn(2+)</name>
        <dbReference type="ChEBI" id="CHEBI:29105"/>
    </ligand>
</feature>
<feature type="compositionally biased region" description="Basic residues" evidence="7">
    <location>
        <begin position="497"/>
        <end position="510"/>
    </location>
</feature>
<feature type="domain" description="C2H2-type" evidence="8">
    <location>
        <begin position="587"/>
        <end position="610"/>
    </location>
</feature>
<dbReference type="PANTHER" id="PTHR24379">
    <property type="entry name" value="KRAB AND ZINC FINGER DOMAIN-CONTAINING"/>
    <property type="match status" value="1"/>
</dbReference>
<dbReference type="InterPro" id="IPR012934">
    <property type="entry name" value="Znf_AD"/>
</dbReference>
<feature type="binding site" evidence="6">
    <location>
        <position position="335"/>
    </location>
    <ligand>
        <name>Zn(2+)</name>
        <dbReference type="ChEBI" id="CHEBI:29105"/>
    </ligand>
</feature>
<dbReference type="Gene3D" id="3.30.160.60">
    <property type="entry name" value="Classic Zinc Finger"/>
    <property type="match status" value="6"/>
</dbReference>
<name>A0ABQ7QBI4_PLUXY</name>
<evidence type="ECO:0000256" key="5">
    <source>
        <dbReference type="PROSITE-ProRule" id="PRU00042"/>
    </source>
</evidence>
<dbReference type="Pfam" id="PF00096">
    <property type="entry name" value="zf-C2H2"/>
    <property type="match status" value="5"/>
</dbReference>
<keyword evidence="11" id="KW-1185">Reference proteome</keyword>
<organism evidence="10 11">
    <name type="scientific">Plutella xylostella</name>
    <name type="common">Diamondback moth</name>
    <name type="synonym">Plutella maculipennis</name>
    <dbReference type="NCBI Taxonomy" id="51655"/>
    <lineage>
        <taxon>Eukaryota</taxon>
        <taxon>Metazoa</taxon>
        <taxon>Ecdysozoa</taxon>
        <taxon>Arthropoda</taxon>
        <taxon>Hexapoda</taxon>
        <taxon>Insecta</taxon>
        <taxon>Pterygota</taxon>
        <taxon>Neoptera</taxon>
        <taxon>Endopterygota</taxon>
        <taxon>Lepidoptera</taxon>
        <taxon>Glossata</taxon>
        <taxon>Ditrysia</taxon>
        <taxon>Yponomeutoidea</taxon>
        <taxon>Plutellidae</taxon>
        <taxon>Plutella</taxon>
    </lineage>
</organism>
<evidence type="ECO:0000256" key="6">
    <source>
        <dbReference type="PROSITE-ProRule" id="PRU01263"/>
    </source>
</evidence>
<evidence type="ECO:0000256" key="7">
    <source>
        <dbReference type="SAM" id="MobiDB-lite"/>
    </source>
</evidence>
<dbReference type="PANTHER" id="PTHR24379:SF127">
    <property type="entry name" value="BLOODY FINGERS-RELATED"/>
    <property type="match status" value="1"/>
</dbReference>
<feature type="domain" description="C2H2-type" evidence="8">
    <location>
        <begin position="559"/>
        <end position="586"/>
    </location>
</feature>
<keyword evidence="1 6" id="KW-0479">Metal-binding</keyword>
<dbReference type="SMART" id="SM00355">
    <property type="entry name" value="ZnF_C2H2"/>
    <property type="match status" value="9"/>
</dbReference>
<dbReference type="SUPFAM" id="SSF57667">
    <property type="entry name" value="beta-beta-alpha zinc fingers"/>
    <property type="match status" value="6"/>
</dbReference>
<dbReference type="Gene3D" id="3.40.1800.20">
    <property type="match status" value="2"/>
</dbReference>
<accession>A0ABQ7QBI4</accession>